<feature type="transmembrane region" description="Helical" evidence="1">
    <location>
        <begin position="167"/>
        <end position="185"/>
    </location>
</feature>
<accession>W0F8F8</accession>
<dbReference type="STRING" id="929713.NIASO_13235"/>
<evidence type="ECO:0000313" key="2">
    <source>
        <dbReference type="EMBL" id="AHF17729.1"/>
    </source>
</evidence>
<dbReference type="HOGENOM" id="CLU_1401195_0_0_10"/>
<feature type="transmembrane region" description="Helical" evidence="1">
    <location>
        <begin position="42"/>
        <end position="61"/>
    </location>
</feature>
<gene>
    <name evidence="2" type="ORF">NIASO_13235</name>
</gene>
<name>W0F8F8_9BACT</name>
<evidence type="ECO:0000313" key="3">
    <source>
        <dbReference type="Proteomes" id="UP000003586"/>
    </source>
</evidence>
<keyword evidence="1" id="KW-1133">Transmembrane helix</keyword>
<dbReference type="AlphaFoldDB" id="W0F8F8"/>
<dbReference type="EMBL" id="CP007035">
    <property type="protein sequence ID" value="AHF17729.1"/>
    <property type="molecule type" value="Genomic_DNA"/>
</dbReference>
<reference evidence="2 3" key="1">
    <citation type="submission" date="2013-12" db="EMBL/GenBank/DDBJ databases">
        <authorList>
            <consortium name="DOE Joint Genome Institute"/>
            <person name="Eisen J."/>
            <person name="Huntemann M."/>
            <person name="Han J."/>
            <person name="Chen A."/>
            <person name="Kyrpides N."/>
            <person name="Mavromatis K."/>
            <person name="Markowitz V."/>
            <person name="Palaniappan K."/>
            <person name="Ivanova N."/>
            <person name="Schaumberg A."/>
            <person name="Pati A."/>
            <person name="Liolios K."/>
            <person name="Nordberg H.P."/>
            <person name="Cantor M.N."/>
            <person name="Hua S.X."/>
            <person name="Woyke T."/>
        </authorList>
    </citation>
    <scope>NUCLEOTIDE SEQUENCE [LARGE SCALE GENOMIC DNA]</scope>
    <source>
        <strain evidence="3">DSM 19437</strain>
    </source>
</reference>
<proteinExistence type="predicted"/>
<feature type="transmembrane region" description="Helical" evidence="1">
    <location>
        <begin position="141"/>
        <end position="161"/>
    </location>
</feature>
<dbReference type="OrthoDB" id="123418at2"/>
<dbReference type="KEGG" id="nso:NIASO_13235"/>
<feature type="transmembrane region" description="Helical" evidence="1">
    <location>
        <begin position="115"/>
        <end position="134"/>
    </location>
</feature>
<keyword evidence="1" id="KW-0812">Transmembrane</keyword>
<protein>
    <submittedName>
        <fullName evidence="2">Uncharacterized protein</fullName>
    </submittedName>
</protein>
<organism evidence="2 3">
    <name type="scientific">Niabella soli DSM 19437</name>
    <dbReference type="NCBI Taxonomy" id="929713"/>
    <lineage>
        <taxon>Bacteria</taxon>
        <taxon>Pseudomonadati</taxon>
        <taxon>Bacteroidota</taxon>
        <taxon>Chitinophagia</taxon>
        <taxon>Chitinophagales</taxon>
        <taxon>Chitinophagaceae</taxon>
        <taxon>Niabella</taxon>
    </lineage>
</organism>
<keyword evidence="3" id="KW-1185">Reference proteome</keyword>
<sequence>MNNTETRSRGQVVRGRGVGTLVGARIGFFWMCYGLVRLPKTAGALLAVISVVICFGIIRYATGLIKISKTMPPPVAPESRANRKVRLLFWLNFIIEIILLNIVFQLLTNGSLEDYLIPAISIIVGIHFVPMAFFMKVRPYFFCAAALVVCAVITMVLLQLKVASVDFLAAIEAIANAIILWATAAQKMLYKQAY</sequence>
<evidence type="ECO:0000256" key="1">
    <source>
        <dbReference type="SAM" id="Phobius"/>
    </source>
</evidence>
<dbReference type="Proteomes" id="UP000003586">
    <property type="component" value="Chromosome"/>
</dbReference>
<feature type="transmembrane region" description="Helical" evidence="1">
    <location>
        <begin position="17"/>
        <end position="36"/>
    </location>
</feature>
<feature type="transmembrane region" description="Helical" evidence="1">
    <location>
        <begin position="87"/>
        <end position="109"/>
    </location>
</feature>
<keyword evidence="1" id="KW-0472">Membrane</keyword>
<dbReference type="RefSeq" id="WP_008586218.1">
    <property type="nucleotide sequence ID" value="NZ_CP007035.1"/>
</dbReference>